<dbReference type="InterPro" id="IPR000182">
    <property type="entry name" value="GNAT_dom"/>
</dbReference>
<dbReference type="Proteomes" id="UP000070355">
    <property type="component" value="Unassembled WGS sequence"/>
</dbReference>
<dbReference type="EMBL" id="LSDC01000058">
    <property type="protein sequence ID" value="KXB60280.1"/>
    <property type="molecule type" value="Genomic_DNA"/>
</dbReference>
<dbReference type="STRING" id="1379.HMPREF3186_00866"/>
<evidence type="ECO:0000256" key="1">
    <source>
        <dbReference type="ARBA" id="ARBA00022679"/>
    </source>
</evidence>
<dbReference type="AlphaFoldDB" id="A0A133ZXY9"/>
<name>A0A133ZXY9_9BACL</name>
<organism evidence="5 6">
    <name type="scientific">Gemella haemolysans</name>
    <dbReference type="NCBI Taxonomy" id="1379"/>
    <lineage>
        <taxon>Bacteria</taxon>
        <taxon>Bacillati</taxon>
        <taxon>Bacillota</taxon>
        <taxon>Bacilli</taxon>
        <taxon>Bacillales</taxon>
        <taxon>Gemellaceae</taxon>
        <taxon>Gemella</taxon>
    </lineage>
</organism>
<feature type="domain" description="N-acetyltransferase" evidence="4">
    <location>
        <begin position="8"/>
        <end position="166"/>
    </location>
</feature>
<dbReference type="PANTHER" id="PTHR43792:SF8">
    <property type="entry name" value="[RIBOSOMAL PROTEIN US5]-ALANINE N-ACETYLTRANSFERASE"/>
    <property type="match status" value="1"/>
</dbReference>
<dbReference type="GO" id="GO:0008999">
    <property type="term" value="F:protein-N-terminal-alanine acetyltransferase activity"/>
    <property type="evidence" value="ECO:0007669"/>
    <property type="project" value="TreeGrafter"/>
</dbReference>
<dbReference type="Pfam" id="PF13302">
    <property type="entry name" value="Acetyltransf_3"/>
    <property type="match status" value="1"/>
</dbReference>
<evidence type="ECO:0000259" key="4">
    <source>
        <dbReference type="PROSITE" id="PS51186"/>
    </source>
</evidence>
<dbReference type="OrthoDB" id="9785602at2"/>
<dbReference type="RefSeq" id="WP_006703207.1">
    <property type="nucleotide sequence ID" value="NZ_JAWGBU010000006.1"/>
</dbReference>
<evidence type="ECO:0000313" key="6">
    <source>
        <dbReference type="Proteomes" id="UP000070355"/>
    </source>
</evidence>
<dbReference type="Gene3D" id="3.40.630.30">
    <property type="match status" value="1"/>
</dbReference>
<dbReference type="PANTHER" id="PTHR43792">
    <property type="entry name" value="GNAT FAMILY, PUTATIVE (AFU_ORTHOLOGUE AFUA_3G00765)-RELATED-RELATED"/>
    <property type="match status" value="1"/>
</dbReference>
<dbReference type="GO" id="GO:0005737">
    <property type="term" value="C:cytoplasm"/>
    <property type="evidence" value="ECO:0007669"/>
    <property type="project" value="TreeGrafter"/>
</dbReference>
<evidence type="ECO:0000313" key="5">
    <source>
        <dbReference type="EMBL" id="KXB60280.1"/>
    </source>
</evidence>
<keyword evidence="1 5" id="KW-0808">Transferase</keyword>
<evidence type="ECO:0000256" key="2">
    <source>
        <dbReference type="ARBA" id="ARBA00023315"/>
    </source>
</evidence>
<dbReference type="PATRIC" id="fig|1379.3.peg.846"/>
<comment type="caution">
    <text evidence="5">The sequence shown here is derived from an EMBL/GenBank/DDBJ whole genome shotgun (WGS) entry which is preliminary data.</text>
</comment>
<dbReference type="SUPFAM" id="SSF55729">
    <property type="entry name" value="Acyl-CoA N-acyltransferases (Nat)"/>
    <property type="match status" value="1"/>
</dbReference>
<protein>
    <submittedName>
        <fullName evidence="5">Acetyltransferase, GNAT family</fullName>
    </submittedName>
</protein>
<proteinExistence type="inferred from homology"/>
<sequence length="180" mass="20381">MILETERLILRPWEESDANDLFQYASNPEVGPIAGWPVHTSVENSKEIIKSVFSAPETYAIVLKETMQPVGSIGLMIGSVSDKGIPDTEAEIGYWIGVPYWGQGLIPEAVREIMRHGFDDLNLEKMWCGYFDGNTKSKRVQEKCGFRYHHTKENVLCAFEGILRTEHITCLSKGEWLSTK</sequence>
<dbReference type="InterPro" id="IPR051531">
    <property type="entry name" value="N-acetyltransferase"/>
</dbReference>
<reference evidence="6" key="1">
    <citation type="submission" date="2016-01" db="EMBL/GenBank/DDBJ databases">
        <authorList>
            <person name="Mitreva M."/>
            <person name="Pepin K.H."/>
            <person name="Mihindukulasuriya K.A."/>
            <person name="Fulton R."/>
            <person name="Fronick C."/>
            <person name="O'Laughlin M."/>
            <person name="Miner T."/>
            <person name="Herter B."/>
            <person name="Rosa B.A."/>
            <person name="Cordes M."/>
            <person name="Tomlinson C."/>
            <person name="Wollam A."/>
            <person name="Palsikar V.B."/>
            <person name="Mardis E.R."/>
            <person name="Wilson R.K."/>
        </authorList>
    </citation>
    <scope>NUCLEOTIDE SEQUENCE [LARGE SCALE GENOMIC DNA]</scope>
    <source>
        <strain evidence="6">DNF01167</strain>
    </source>
</reference>
<evidence type="ECO:0000256" key="3">
    <source>
        <dbReference type="ARBA" id="ARBA00038502"/>
    </source>
</evidence>
<gene>
    <name evidence="5" type="ORF">HMPREF3186_00866</name>
</gene>
<dbReference type="PROSITE" id="PS51186">
    <property type="entry name" value="GNAT"/>
    <property type="match status" value="1"/>
</dbReference>
<accession>A0A133ZXY9</accession>
<keyword evidence="2" id="KW-0012">Acyltransferase</keyword>
<comment type="similarity">
    <text evidence="3">Belongs to the acetyltransferase family. RimJ subfamily.</text>
</comment>
<dbReference type="InterPro" id="IPR016181">
    <property type="entry name" value="Acyl_CoA_acyltransferase"/>
</dbReference>